<feature type="chain" id="PRO_5002063255" evidence="1">
    <location>
        <begin position="24"/>
        <end position="74"/>
    </location>
</feature>
<name>A0A0A9CBM0_ARUDO</name>
<feature type="signal peptide" evidence="1">
    <location>
        <begin position="1"/>
        <end position="23"/>
    </location>
</feature>
<reference evidence="2" key="2">
    <citation type="journal article" date="2015" name="Data Brief">
        <title>Shoot transcriptome of the giant reed, Arundo donax.</title>
        <authorList>
            <person name="Barrero R.A."/>
            <person name="Guerrero F.D."/>
            <person name="Moolhuijzen P."/>
            <person name="Goolsby J.A."/>
            <person name="Tidwell J."/>
            <person name="Bellgard S.E."/>
            <person name="Bellgard M.I."/>
        </authorList>
    </citation>
    <scope>NUCLEOTIDE SEQUENCE</scope>
    <source>
        <tissue evidence="2">Shoot tissue taken approximately 20 cm above the soil surface</tissue>
    </source>
</reference>
<sequence>MEPQLQPLLCQIHLLLKFSVLLASMRMLISPFHELSFSNGLAVFLMPLLVPSSLNSEQHSHQNLLIFLNGFLQC</sequence>
<organism evidence="2">
    <name type="scientific">Arundo donax</name>
    <name type="common">Giant reed</name>
    <name type="synonym">Donax arundinaceus</name>
    <dbReference type="NCBI Taxonomy" id="35708"/>
    <lineage>
        <taxon>Eukaryota</taxon>
        <taxon>Viridiplantae</taxon>
        <taxon>Streptophyta</taxon>
        <taxon>Embryophyta</taxon>
        <taxon>Tracheophyta</taxon>
        <taxon>Spermatophyta</taxon>
        <taxon>Magnoliopsida</taxon>
        <taxon>Liliopsida</taxon>
        <taxon>Poales</taxon>
        <taxon>Poaceae</taxon>
        <taxon>PACMAD clade</taxon>
        <taxon>Arundinoideae</taxon>
        <taxon>Arundineae</taxon>
        <taxon>Arundo</taxon>
    </lineage>
</organism>
<dbReference type="EMBL" id="GBRH01227100">
    <property type="protein sequence ID" value="JAD70795.1"/>
    <property type="molecule type" value="Transcribed_RNA"/>
</dbReference>
<evidence type="ECO:0000256" key="1">
    <source>
        <dbReference type="SAM" id="SignalP"/>
    </source>
</evidence>
<reference evidence="2" key="1">
    <citation type="submission" date="2014-09" db="EMBL/GenBank/DDBJ databases">
        <authorList>
            <person name="Magalhaes I.L.F."/>
            <person name="Oliveira U."/>
            <person name="Santos F.R."/>
            <person name="Vidigal T.H.D.A."/>
            <person name="Brescovit A.D."/>
            <person name="Santos A.J."/>
        </authorList>
    </citation>
    <scope>NUCLEOTIDE SEQUENCE</scope>
    <source>
        <tissue evidence="2">Shoot tissue taken approximately 20 cm above the soil surface</tissue>
    </source>
</reference>
<accession>A0A0A9CBM0</accession>
<keyword evidence="1" id="KW-0732">Signal</keyword>
<dbReference type="AlphaFoldDB" id="A0A0A9CBM0"/>
<evidence type="ECO:0000313" key="2">
    <source>
        <dbReference type="EMBL" id="JAD70795.1"/>
    </source>
</evidence>
<protein>
    <submittedName>
        <fullName evidence="2">Uncharacterized protein</fullName>
    </submittedName>
</protein>
<proteinExistence type="predicted"/>